<dbReference type="HOGENOM" id="CLU_092738_0_0_10"/>
<accession>F0FB74</accession>
<proteinExistence type="predicted"/>
<feature type="coiled-coil region" evidence="1">
    <location>
        <begin position="6"/>
        <end position="33"/>
    </location>
</feature>
<comment type="caution">
    <text evidence="2">The sequence shown here is derived from an EMBL/GenBank/DDBJ whole genome shotgun (WGS) entry which is preliminary data.</text>
</comment>
<dbReference type="STRING" id="888743.HMPREF9141_2841"/>
<reference evidence="2 3" key="1">
    <citation type="submission" date="2011-01" db="EMBL/GenBank/DDBJ databases">
        <authorList>
            <person name="Muzny D."/>
            <person name="Qin X."/>
            <person name="Deng J."/>
            <person name="Jiang H."/>
            <person name="Liu Y."/>
            <person name="Qu J."/>
            <person name="Song X.-Z."/>
            <person name="Zhang L."/>
            <person name="Thornton R."/>
            <person name="Coyle M."/>
            <person name="Francisco L."/>
            <person name="Jackson L."/>
            <person name="Javaid M."/>
            <person name="Korchina V."/>
            <person name="Kovar C."/>
            <person name="Mata R."/>
            <person name="Mathew T."/>
            <person name="Ngo R."/>
            <person name="Nguyen L."/>
            <person name="Nguyen N."/>
            <person name="Okwuonu G."/>
            <person name="Ongeri F."/>
            <person name="Pham C."/>
            <person name="Simmons D."/>
            <person name="Wilczek-Boney K."/>
            <person name="Hale W."/>
            <person name="Jakkamsetti A."/>
            <person name="Pham P."/>
            <person name="Ruth R."/>
            <person name="San Lucas F."/>
            <person name="Warren J."/>
            <person name="Zhang J."/>
            <person name="Zhao Z."/>
            <person name="Zhou C."/>
            <person name="Zhu D."/>
            <person name="Lee S."/>
            <person name="Bess C."/>
            <person name="Blankenburg K."/>
            <person name="Forbes L."/>
            <person name="Fu Q."/>
            <person name="Gubbala S."/>
            <person name="Hirani K."/>
            <person name="Jayaseelan J.C."/>
            <person name="Lara F."/>
            <person name="Munidasa M."/>
            <person name="Palculict T."/>
            <person name="Patil S."/>
            <person name="Pu L.-L."/>
            <person name="Saada N."/>
            <person name="Tang L."/>
            <person name="Weissenberger G."/>
            <person name="Zhu Y."/>
            <person name="Hemphill L."/>
            <person name="Shang Y."/>
            <person name="Youmans B."/>
            <person name="Ayvaz T."/>
            <person name="Ross M."/>
            <person name="Santibanez J."/>
            <person name="Aqrawi P."/>
            <person name="Gross S."/>
            <person name="Joshi V."/>
            <person name="Fowler G."/>
            <person name="Nazareth L."/>
            <person name="Reid J."/>
            <person name="Worley K."/>
            <person name="Petrosino J."/>
            <person name="Highlander S."/>
            <person name="Gibbs R."/>
        </authorList>
    </citation>
    <scope>NUCLEOTIDE SEQUENCE [LARGE SCALE GENOMIC DNA]</scope>
    <source>
        <strain evidence="2 3">DSM 16608</strain>
    </source>
</reference>
<sequence>MMTKVIKDAAQVIAELTATNAELRDKIKELEKSLWRRDHPVLRRALSVSDVMRMKKETYPFEGEWKEAFGHPEKNGVWFVWGNSGNGKTSFLLQLCKELSRFGRVAYDSLEEGASLTMKNAFMTAGMQDVARRFVLLDRENMEQLSARLGKHKSPDIVVIDSFQYTHMSFAEYEAFKERHANKLLIFVSQADGNKPAGRTAVSVMYDASLKIFVSGFRAISKGRYFGNKGYYTIWKERADIYWGESPKQE</sequence>
<dbReference type="Gene3D" id="3.40.50.300">
    <property type="entry name" value="P-loop containing nucleotide triphosphate hydrolases"/>
    <property type="match status" value="1"/>
</dbReference>
<dbReference type="SUPFAM" id="SSF52540">
    <property type="entry name" value="P-loop containing nucleoside triphosphate hydrolases"/>
    <property type="match status" value="1"/>
</dbReference>
<protein>
    <submittedName>
        <fullName evidence="2">Uncharacterized protein</fullName>
    </submittedName>
</protein>
<dbReference type="Proteomes" id="UP000005697">
    <property type="component" value="Unassembled WGS sequence"/>
</dbReference>
<dbReference type="AlphaFoldDB" id="F0FB74"/>
<dbReference type="EMBL" id="AEWX01000049">
    <property type="protein sequence ID" value="EGC18642.1"/>
    <property type="molecule type" value="Genomic_DNA"/>
</dbReference>
<dbReference type="InterPro" id="IPR027417">
    <property type="entry name" value="P-loop_NTPase"/>
</dbReference>
<evidence type="ECO:0000256" key="1">
    <source>
        <dbReference type="SAM" id="Coils"/>
    </source>
</evidence>
<gene>
    <name evidence="2" type="ORF">HMPREF9141_2841</name>
</gene>
<keyword evidence="1" id="KW-0175">Coiled coil</keyword>
<name>F0FB74_9BACT</name>
<organism evidence="2 3">
    <name type="scientific">Prevotella multiformis DSM 16608</name>
    <dbReference type="NCBI Taxonomy" id="888743"/>
    <lineage>
        <taxon>Bacteria</taxon>
        <taxon>Pseudomonadati</taxon>
        <taxon>Bacteroidota</taxon>
        <taxon>Bacteroidia</taxon>
        <taxon>Bacteroidales</taxon>
        <taxon>Prevotellaceae</taxon>
        <taxon>Prevotella</taxon>
    </lineage>
</organism>
<dbReference type="eggNOG" id="COG1066">
    <property type="taxonomic scope" value="Bacteria"/>
</dbReference>
<keyword evidence="3" id="KW-1185">Reference proteome</keyword>
<evidence type="ECO:0000313" key="3">
    <source>
        <dbReference type="Proteomes" id="UP000005697"/>
    </source>
</evidence>
<evidence type="ECO:0000313" key="2">
    <source>
        <dbReference type="EMBL" id="EGC18642.1"/>
    </source>
</evidence>
<dbReference type="RefSeq" id="WP_007369079.1">
    <property type="nucleotide sequence ID" value="NZ_GL872284.1"/>
</dbReference>